<dbReference type="HOGENOM" id="CLU_1907617_0_0_1"/>
<reference evidence="3" key="1">
    <citation type="journal article" date="2013" name="Genome Announc.">
        <title>Draft genome sequence of the basidiomycetous yeast-like fungus Pseudozyma hubeiensis SY62, which produces an abundant amount of the biosurfactant mannosylerythritol lipids.</title>
        <authorList>
            <person name="Konishi M."/>
            <person name="Hatada Y."/>
            <person name="Horiuchi J."/>
        </authorList>
    </citation>
    <scope>NUCLEOTIDE SEQUENCE [LARGE SCALE GENOMIC DNA]</scope>
    <source>
        <strain evidence="3">SY62</strain>
    </source>
</reference>
<dbReference type="GeneID" id="24111855"/>
<evidence type="ECO:0000313" key="2">
    <source>
        <dbReference type="EMBL" id="GAC98989.1"/>
    </source>
</evidence>
<name>R9PCA9_PSEHS</name>
<organism evidence="2 3">
    <name type="scientific">Pseudozyma hubeiensis (strain SY62)</name>
    <name type="common">Yeast</name>
    <dbReference type="NCBI Taxonomy" id="1305764"/>
    <lineage>
        <taxon>Eukaryota</taxon>
        <taxon>Fungi</taxon>
        <taxon>Dikarya</taxon>
        <taxon>Basidiomycota</taxon>
        <taxon>Ustilaginomycotina</taxon>
        <taxon>Ustilaginomycetes</taxon>
        <taxon>Ustilaginales</taxon>
        <taxon>Ustilaginaceae</taxon>
        <taxon>Pseudozyma</taxon>
    </lineage>
</organism>
<evidence type="ECO:0000256" key="1">
    <source>
        <dbReference type="SAM" id="MobiDB-lite"/>
    </source>
</evidence>
<keyword evidence="3" id="KW-1185">Reference proteome</keyword>
<dbReference type="RefSeq" id="XP_012192576.1">
    <property type="nucleotide sequence ID" value="XM_012337186.1"/>
</dbReference>
<accession>R9PCA9</accession>
<feature type="region of interest" description="Disordered" evidence="1">
    <location>
        <begin position="80"/>
        <end position="133"/>
    </location>
</feature>
<sequence length="133" mass="14479">MLSVAPLASMCACVDVYLTLVQSKRGWPTRGRITVVLTQFAWRVACATVTATMTRAPSGGDDADTDVRRSQSMCYASSFRPKTVAAETSAPGQSGRRPLPVVNIMSTSRSDKPKRSVDRVPTRTSLDDRQQRA</sequence>
<proteinExistence type="predicted"/>
<dbReference type="EMBL" id="DF238822">
    <property type="protein sequence ID" value="GAC98989.1"/>
    <property type="molecule type" value="Genomic_DNA"/>
</dbReference>
<feature type="compositionally biased region" description="Basic and acidic residues" evidence="1">
    <location>
        <begin position="109"/>
        <end position="133"/>
    </location>
</feature>
<dbReference type="Proteomes" id="UP000014071">
    <property type="component" value="Unassembled WGS sequence"/>
</dbReference>
<evidence type="ECO:0000313" key="3">
    <source>
        <dbReference type="Proteomes" id="UP000014071"/>
    </source>
</evidence>
<gene>
    <name evidence="2" type="ORF">PHSY_006586</name>
</gene>
<dbReference type="AlphaFoldDB" id="R9PCA9"/>
<protein>
    <submittedName>
        <fullName evidence="2">Uncharacterized protein</fullName>
    </submittedName>
</protein>